<feature type="region of interest" description="Disordered" evidence="3">
    <location>
        <begin position="1"/>
        <end position="23"/>
    </location>
</feature>
<dbReference type="NCBIfam" id="NF005214">
    <property type="entry name" value="PRK06701.1"/>
    <property type="match status" value="1"/>
</dbReference>
<dbReference type="CDD" id="cd05355">
    <property type="entry name" value="SDR_c1"/>
    <property type="match status" value="1"/>
</dbReference>
<gene>
    <name evidence="4" type="ORF">LCGC14_0154580</name>
</gene>
<comment type="caution">
    <text evidence="4">The sequence shown here is derived from an EMBL/GenBank/DDBJ whole genome shotgun (WGS) entry which is preliminary data.</text>
</comment>
<dbReference type="PROSITE" id="PS00061">
    <property type="entry name" value="ADH_SHORT"/>
    <property type="match status" value="1"/>
</dbReference>
<organism evidence="4">
    <name type="scientific">marine sediment metagenome</name>
    <dbReference type="NCBI Taxonomy" id="412755"/>
    <lineage>
        <taxon>unclassified sequences</taxon>
        <taxon>metagenomes</taxon>
        <taxon>ecological metagenomes</taxon>
    </lineage>
</organism>
<dbReference type="Pfam" id="PF13561">
    <property type="entry name" value="adh_short_C2"/>
    <property type="match status" value="1"/>
</dbReference>
<dbReference type="SUPFAM" id="SSF51735">
    <property type="entry name" value="NAD(P)-binding Rossmann-fold domains"/>
    <property type="match status" value="1"/>
</dbReference>
<name>A0A0F9XF24_9ZZZZ</name>
<evidence type="ECO:0008006" key="5">
    <source>
        <dbReference type="Google" id="ProtNLM"/>
    </source>
</evidence>
<dbReference type="FunFam" id="3.40.50.720:FF:000084">
    <property type="entry name" value="Short-chain dehydrogenase reductase"/>
    <property type="match status" value="1"/>
</dbReference>
<dbReference type="PRINTS" id="PR00081">
    <property type="entry name" value="GDHRDH"/>
</dbReference>
<reference evidence="4" key="1">
    <citation type="journal article" date="2015" name="Nature">
        <title>Complex archaea that bridge the gap between prokaryotes and eukaryotes.</title>
        <authorList>
            <person name="Spang A."/>
            <person name="Saw J.H."/>
            <person name="Jorgensen S.L."/>
            <person name="Zaremba-Niedzwiedzka K."/>
            <person name="Martijn J."/>
            <person name="Lind A.E."/>
            <person name="van Eijk R."/>
            <person name="Schleper C."/>
            <person name="Guy L."/>
            <person name="Ettema T.J."/>
        </authorList>
    </citation>
    <scope>NUCLEOTIDE SEQUENCE</scope>
</reference>
<protein>
    <recommendedName>
        <fullName evidence="5">Short-chain dehydrogenase/reductase SDR</fullName>
    </recommendedName>
</protein>
<dbReference type="InterPro" id="IPR020904">
    <property type="entry name" value="Sc_DH/Rdtase_CS"/>
</dbReference>
<dbReference type="GO" id="GO:0016614">
    <property type="term" value="F:oxidoreductase activity, acting on CH-OH group of donors"/>
    <property type="evidence" value="ECO:0007669"/>
    <property type="project" value="UniProtKB-ARBA"/>
</dbReference>
<accession>A0A0F9XF24</accession>
<dbReference type="Gene3D" id="3.40.50.720">
    <property type="entry name" value="NAD(P)-binding Rossmann-like Domain"/>
    <property type="match status" value="1"/>
</dbReference>
<feature type="compositionally biased region" description="Basic and acidic residues" evidence="3">
    <location>
        <begin position="10"/>
        <end position="23"/>
    </location>
</feature>
<proteinExistence type="inferred from homology"/>
<evidence type="ECO:0000256" key="1">
    <source>
        <dbReference type="ARBA" id="ARBA00006484"/>
    </source>
</evidence>
<dbReference type="InterPro" id="IPR036291">
    <property type="entry name" value="NAD(P)-bd_dom_sf"/>
</dbReference>
<evidence type="ECO:0000256" key="2">
    <source>
        <dbReference type="ARBA" id="ARBA00023002"/>
    </source>
</evidence>
<dbReference type="PANTHER" id="PTHR48107:SF16">
    <property type="entry name" value="NADPH-DEPENDENT ALDEHYDE REDUCTASE 1, CHLOROPLASTIC"/>
    <property type="match status" value="1"/>
</dbReference>
<dbReference type="PANTHER" id="PTHR48107">
    <property type="entry name" value="NADPH-DEPENDENT ALDEHYDE REDUCTASE-LIKE PROTEIN, CHLOROPLASTIC-RELATED"/>
    <property type="match status" value="1"/>
</dbReference>
<comment type="similarity">
    <text evidence="1">Belongs to the short-chain dehydrogenases/reductases (SDR) family.</text>
</comment>
<evidence type="ECO:0000256" key="3">
    <source>
        <dbReference type="SAM" id="MobiDB-lite"/>
    </source>
</evidence>
<evidence type="ECO:0000313" key="4">
    <source>
        <dbReference type="EMBL" id="KKN97646.1"/>
    </source>
</evidence>
<dbReference type="AlphaFoldDB" id="A0A0F9XF24"/>
<sequence length="284" mass="31292">MSDQQQPPQHQDKQPGDEHAMHPEPEYIRESYRGAEKLLDKVAIITGGDSGIGRAVAVHYAREGADSVIVHLKEDKDAEDTKRLVEAEGRRCLVLKGDVAEPAFCREIVKRTLDHFGKINIVINNAAEQYDWDDITEIPDDQLLRTFQTNIFSHFYLTKSALPHLNKGDTIIATSSINAFKGNDTLIDYTATKGAIQGLVRSLAMSLMDRGIRVNAVAPGPVWTPLIPASFDEEKVASFGNQVPMKRAGQPSEMGPAYVYLACEESSYMSGQTLHLNGGVILNT</sequence>
<dbReference type="InterPro" id="IPR002347">
    <property type="entry name" value="SDR_fam"/>
</dbReference>
<dbReference type="EMBL" id="LAZR01000056">
    <property type="protein sequence ID" value="KKN97646.1"/>
    <property type="molecule type" value="Genomic_DNA"/>
</dbReference>
<keyword evidence="2" id="KW-0560">Oxidoreductase</keyword>